<accession>A0A024U657</accession>
<sequence length="529" mass="62051">MPQRRQEQAPPPNHRKPLHAVGCNARGPVVGPSRLPPTMSRPNQATAPRGVGEQSIMKRRHREDALSTYTGIVKDLSHMNARADWETKLHEKAGVRETLTVLKTLKNQDESNLASRRLKLASLMNAELETWKQMCLHNVETPEERKQKMIARATELKTRREAARKNFVEAKRQQQYRESCDDNRTLESAFILSQVVQDREKQLEERRRLQEEEKAYEASMAELWALDKAKKDARDKADLDRIVANNHEVKTILDAQVSLFHARQAEEAAIKEQEDKDLLATWKVHEQIENELDMEIKRKAVARAMDVKKFNQTRSDLSEREARREREYDSQLLQLALRQEAEAEARERDLQEKFKRDQLEYQAMLRKQMATEAEDLSYLDAIRKKMEDEVWAKRDAEHRAEDEAREELLAQVLHSRRDQMERKEHQKVADAAADAAYMARMQQESDEALQKELAEQEKRRLDAKRNQVEVVAQHQQAKLQQEKLKQADFLEMKRMALTEKQHKQKLAQLASQQPVLNYRRKTSEWYFDT</sequence>
<dbReference type="PANTHER" id="PTHR31183">
    <property type="entry name" value="TRICHOPLEIN KERATIN FILAMENT-BINDING PROTEIN FAMILY MEMBER"/>
    <property type="match status" value="1"/>
</dbReference>
<dbReference type="eggNOG" id="ENOG502QRDR">
    <property type="taxonomic scope" value="Eukaryota"/>
</dbReference>
<feature type="coiled-coil region" evidence="7">
    <location>
        <begin position="146"/>
        <end position="219"/>
    </location>
</feature>
<feature type="domain" description="Trichohyalin-plectin-homology" evidence="9">
    <location>
        <begin position="177"/>
        <end position="510"/>
    </location>
</feature>
<dbReference type="InterPro" id="IPR043597">
    <property type="entry name" value="TPH_dom"/>
</dbReference>
<comment type="subcellular location">
    <subcellularLocation>
        <location evidence="1">Cell projection</location>
        <location evidence="1">Cilium</location>
    </subcellularLocation>
</comment>
<comment type="similarity">
    <text evidence="5">Belongs to the CFAP53 family.</text>
</comment>
<protein>
    <recommendedName>
        <fullName evidence="6">Cilia- and flagella-associated protein 53</fullName>
    </recommendedName>
</protein>
<dbReference type="GO" id="GO:0005929">
    <property type="term" value="C:cilium"/>
    <property type="evidence" value="ECO:0007669"/>
    <property type="project" value="UniProtKB-SubCell"/>
</dbReference>
<evidence type="ECO:0000256" key="3">
    <source>
        <dbReference type="ARBA" id="ARBA00023069"/>
    </source>
</evidence>
<evidence type="ECO:0000256" key="6">
    <source>
        <dbReference type="ARBA" id="ARBA00033773"/>
    </source>
</evidence>
<evidence type="ECO:0000256" key="4">
    <source>
        <dbReference type="ARBA" id="ARBA00023273"/>
    </source>
</evidence>
<feature type="region of interest" description="Disordered" evidence="8">
    <location>
        <begin position="1"/>
        <end position="54"/>
    </location>
</feature>
<dbReference type="RefSeq" id="XP_008869607.1">
    <property type="nucleotide sequence ID" value="XM_008871385.1"/>
</dbReference>
<proteinExistence type="inferred from homology"/>
<reference evidence="10" key="1">
    <citation type="submission" date="2013-12" db="EMBL/GenBank/DDBJ databases">
        <title>The Genome Sequence of Aphanomyces invadans NJM9701.</title>
        <authorList>
            <consortium name="The Broad Institute Genomics Platform"/>
            <person name="Russ C."/>
            <person name="Tyler B."/>
            <person name="van West P."/>
            <person name="Dieguez-Uribeondo J."/>
            <person name="Young S.K."/>
            <person name="Zeng Q."/>
            <person name="Gargeya S."/>
            <person name="Fitzgerald M."/>
            <person name="Abouelleil A."/>
            <person name="Alvarado L."/>
            <person name="Chapman S.B."/>
            <person name="Gainer-Dewar J."/>
            <person name="Goldberg J."/>
            <person name="Griggs A."/>
            <person name="Gujja S."/>
            <person name="Hansen M."/>
            <person name="Howarth C."/>
            <person name="Imamovic A."/>
            <person name="Ireland A."/>
            <person name="Larimer J."/>
            <person name="McCowan C."/>
            <person name="Murphy C."/>
            <person name="Pearson M."/>
            <person name="Poon T.W."/>
            <person name="Priest M."/>
            <person name="Roberts A."/>
            <person name="Saif S."/>
            <person name="Shea T."/>
            <person name="Sykes S."/>
            <person name="Wortman J."/>
            <person name="Nusbaum C."/>
            <person name="Birren B."/>
        </authorList>
    </citation>
    <scope>NUCLEOTIDE SEQUENCE [LARGE SCALE GENOMIC DNA]</scope>
    <source>
        <strain evidence="10">NJM9701</strain>
    </source>
</reference>
<feature type="coiled-coil region" evidence="7">
    <location>
        <begin position="439"/>
        <end position="471"/>
    </location>
</feature>
<dbReference type="STRING" id="157072.A0A024U657"/>
<evidence type="ECO:0000256" key="7">
    <source>
        <dbReference type="SAM" id="Coils"/>
    </source>
</evidence>
<name>A0A024U657_9STRA</name>
<gene>
    <name evidence="10" type="ORF">H310_06359</name>
</gene>
<keyword evidence="4" id="KW-0966">Cell projection</keyword>
<dbReference type="PANTHER" id="PTHR31183:SF1">
    <property type="entry name" value="CILIA- AND FLAGELLA-ASSOCIATED PROTEIN 53"/>
    <property type="match status" value="1"/>
</dbReference>
<organism evidence="10">
    <name type="scientific">Aphanomyces invadans</name>
    <dbReference type="NCBI Taxonomy" id="157072"/>
    <lineage>
        <taxon>Eukaryota</taxon>
        <taxon>Sar</taxon>
        <taxon>Stramenopiles</taxon>
        <taxon>Oomycota</taxon>
        <taxon>Saprolegniomycetes</taxon>
        <taxon>Saprolegniales</taxon>
        <taxon>Verrucalvaceae</taxon>
        <taxon>Aphanomyces</taxon>
    </lineage>
</organism>
<dbReference type="Pfam" id="PF13868">
    <property type="entry name" value="TPH"/>
    <property type="match status" value="1"/>
</dbReference>
<dbReference type="InterPro" id="IPR043596">
    <property type="entry name" value="CFAP53/TCHP"/>
</dbReference>
<evidence type="ECO:0000256" key="1">
    <source>
        <dbReference type="ARBA" id="ARBA00004138"/>
    </source>
</evidence>
<keyword evidence="3" id="KW-0969">Cilium</keyword>
<evidence type="ECO:0000256" key="2">
    <source>
        <dbReference type="ARBA" id="ARBA00023054"/>
    </source>
</evidence>
<evidence type="ECO:0000313" key="10">
    <source>
        <dbReference type="EMBL" id="ETW01759.1"/>
    </source>
</evidence>
<evidence type="ECO:0000256" key="5">
    <source>
        <dbReference type="ARBA" id="ARBA00033747"/>
    </source>
</evidence>
<dbReference type="VEuPathDB" id="FungiDB:H310_06359"/>
<dbReference type="AlphaFoldDB" id="A0A024U657"/>
<dbReference type="OrthoDB" id="75950at2759"/>
<dbReference type="EMBL" id="KI913962">
    <property type="protein sequence ID" value="ETW01759.1"/>
    <property type="molecule type" value="Genomic_DNA"/>
</dbReference>
<evidence type="ECO:0000256" key="8">
    <source>
        <dbReference type="SAM" id="MobiDB-lite"/>
    </source>
</evidence>
<dbReference type="GeneID" id="20083409"/>
<keyword evidence="2 7" id="KW-0175">Coiled coil</keyword>
<evidence type="ECO:0000259" key="9">
    <source>
        <dbReference type="Pfam" id="PF13868"/>
    </source>
</evidence>